<feature type="compositionally biased region" description="Acidic residues" evidence="2">
    <location>
        <begin position="236"/>
        <end position="247"/>
    </location>
</feature>
<feature type="region of interest" description="Disordered" evidence="2">
    <location>
        <begin position="83"/>
        <end position="198"/>
    </location>
</feature>
<accession>A0A9W7F005</accession>
<dbReference type="Proteomes" id="UP001165160">
    <property type="component" value="Unassembled WGS sequence"/>
</dbReference>
<feature type="compositionally biased region" description="Acidic residues" evidence="2">
    <location>
        <begin position="1066"/>
        <end position="1094"/>
    </location>
</feature>
<evidence type="ECO:0000256" key="1">
    <source>
        <dbReference type="SAM" id="Coils"/>
    </source>
</evidence>
<sequence>MSSSVATGRSNRSRRSKANPRVAHVAQGPKLCKCYAREDGTPCYGIPFGIDLMSKTAIKRLTTAQKDRKFQMDLQQHTRRMGWGVPMKPVPIQLPGDDSSVYSKNSKNSKARRKNKPRPKMPQLHRASSAEKFQAHPNHGTLDSSAAQVQPDMEDLSQQGGKPWWEGQMASRGASNGKPPSPLPPTSSSAISSAMEELATEEDEILNMEIGTSVPFNDKAPLPDISDEMGPMSALDDPDLMSQDEEFPAAPTTNSEEDRPDYEGDNDASTRPPDTVQISNDQTMKDFKIEQMVDAALFASWKALPWQSRVCPRALEERESVRLLASMVQEARRVKAWVQEQNQVAMDKAMREDKRFAKWVVEERKRVTAHEETEKERVAIYEQKQSTEINEKESHERTLVNLVIEAQERVRVALYIFEEYWRIHDELQANYEATVSNPELTEIDTEFRLKRLKDEEMRFSKSIHGESMRVNWHAASEQARAHDFYEKERDRVNTDDYRMNHKTNAIWAAEISQATMIANQEDEDCLLAWQDEVDRVKAADVEEKGRVDAWETLQLAVMKSARANCLRLLAPDTAVVDFEDECERAKYFQKAYKGRTKEEKMKFQKQRYLAVKESSNTSKRWLNALQKWRDASVEIHEKRRRHEKDRVMSNLDEENDRVQKSRQKEADRVSYSWDRECQRVRKWRNDELNYVNDLMTEWRRGSTEFEKRFMTLYESSILDLEIGKAKAGEQHANCEAFILLNHEAIEADLKKEGERVSAKDNEESEKVREFEAAQMAMCTGVGEQLVKIALDKFSSFSKQQEKAAASEGAVDKAIGDLQSNVGEFAGQENGRLGSAYELEKERVSKAIVAEARAVEEEMAKVEANFKARVQEQEEKMKVFLEEVQRWSDETAEAHGESLKKFHEQEENISTNELLRMFGAEVYRMGLKEFDEIPHPVDHGHVFEAHPDEQAKLHRRLKGSSSAEKSKKKKMKLVKRMVKKTVLRKKESGGMREPKEKAWVGRRLEVYWEDDEEWFAGEVDAFVSEQEDPDVFGLHIKYDDDDEEWIDHRLSASRRSFRFLDGKGEGEGEGEEEEMEEVEVEVEEEVEVEVEEEPESSSSTAVVKHEHVHLEGDNVPLTMDNFRSTMTGPFKLEVSVDLLNAWRCKCTIELLIKRLSILKEELRRQGACRKRAIDCDWGIVMDNLKSGEESSFKILGERIETERAKVVKKNEDEGLRVEERRAMDLKYWTGFVEGVEGLAKLLVELWGGFQGFFEEWKESYVRVSGKQISELRGVLQEEVKAANDAKDHRQQDVEVKFGEGLNLVGGLIEDKLAEVGKSCKKFIGEVESIQTEVLKEACKVIDEALAEGEEFVKAGKSKASVADGELQAGASDVKRMKALLADIKTSVEMYGDPTKYISSLEAAESKVGKMLDSGEQKANKEFKEFSATLDGVDEDVTDDVAEVWEVSAFEEVCAEAKTSVQRKMDEGKEKEVTRFRASEVMLSERVEGLVRAVEQEVMDMSGQQEIICAQDVKRLESAEGIHASGLTMLAEEFTGVCTAHAGNADVEEQVKVIDALLLDRKSRISGMVTVGGQVLNDEKNRQQVAVKGWLSEHIGEMRKLWSDHVDLYKEHSEKIESEDSEFVKAKFDALDAKVEGSVGEVREGVAKALEVCKSSCKQVGGNKETAAALESVAKMKEMVAKSAAKVADDLGRMAEKIEGVINEHHEEERRETIRLQEEEQRKKMEAAAAARAAQQQQGGGE</sequence>
<dbReference type="EMBL" id="BRXX01000187">
    <property type="protein sequence ID" value="GMH96632.1"/>
    <property type="molecule type" value="Genomic_DNA"/>
</dbReference>
<comment type="caution">
    <text evidence="3">The sequence shown here is derived from an EMBL/GenBank/DDBJ whole genome shotgun (WGS) entry which is preliminary data.</text>
</comment>
<dbReference type="Gene3D" id="2.30.30.140">
    <property type="match status" value="1"/>
</dbReference>
<evidence type="ECO:0000313" key="3">
    <source>
        <dbReference type="EMBL" id="GMH96632.1"/>
    </source>
</evidence>
<feature type="coiled-coil region" evidence="1">
    <location>
        <begin position="844"/>
        <end position="889"/>
    </location>
</feature>
<feature type="region of interest" description="Disordered" evidence="2">
    <location>
        <begin position="1"/>
        <end position="22"/>
    </location>
</feature>
<feature type="compositionally biased region" description="Polar residues" evidence="2">
    <location>
        <begin position="1"/>
        <end position="10"/>
    </location>
</feature>
<reference evidence="4" key="1">
    <citation type="journal article" date="2023" name="Commun. Biol.">
        <title>Genome analysis of Parmales, the sister group of diatoms, reveals the evolutionary specialization of diatoms from phago-mixotrophs to photoautotrophs.</title>
        <authorList>
            <person name="Ban H."/>
            <person name="Sato S."/>
            <person name="Yoshikawa S."/>
            <person name="Yamada K."/>
            <person name="Nakamura Y."/>
            <person name="Ichinomiya M."/>
            <person name="Sato N."/>
            <person name="Blanc-Mathieu R."/>
            <person name="Endo H."/>
            <person name="Kuwata A."/>
            <person name="Ogata H."/>
        </authorList>
    </citation>
    <scope>NUCLEOTIDE SEQUENCE [LARGE SCALE GENOMIC DNA]</scope>
    <source>
        <strain evidence="4">NIES 3699</strain>
    </source>
</reference>
<gene>
    <name evidence="3" type="ORF">TrVE_jg6628</name>
</gene>
<feature type="compositionally biased region" description="Basic residues" evidence="2">
    <location>
        <begin position="107"/>
        <end position="119"/>
    </location>
</feature>
<organism evidence="3 4">
    <name type="scientific">Triparma verrucosa</name>
    <dbReference type="NCBI Taxonomy" id="1606542"/>
    <lineage>
        <taxon>Eukaryota</taxon>
        <taxon>Sar</taxon>
        <taxon>Stramenopiles</taxon>
        <taxon>Ochrophyta</taxon>
        <taxon>Bolidophyceae</taxon>
        <taxon>Parmales</taxon>
        <taxon>Triparmaceae</taxon>
        <taxon>Triparma</taxon>
    </lineage>
</organism>
<name>A0A9W7F005_9STRA</name>
<protein>
    <recommendedName>
        <fullName evidence="5">Tudor domain-containing protein</fullName>
    </recommendedName>
</protein>
<feature type="region of interest" description="Disordered" evidence="2">
    <location>
        <begin position="639"/>
        <end position="663"/>
    </location>
</feature>
<feature type="region of interest" description="Disordered" evidence="2">
    <location>
        <begin position="212"/>
        <end position="278"/>
    </location>
</feature>
<feature type="region of interest" description="Disordered" evidence="2">
    <location>
        <begin position="1060"/>
        <end position="1101"/>
    </location>
</feature>
<evidence type="ECO:0008006" key="5">
    <source>
        <dbReference type="Google" id="ProtNLM"/>
    </source>
</evidence>
<evidence type="ECO:0000313" key="4">
    <source>
        <dbReference type="Proteomes" id="UP001165160"/>
    </source>
</evidence>
<dbReference type="CDD" id="cd20404">
    <property type="entry name" value="Tudor_Agenet_AtEML-like"/>
    <property type="match status" value="1"/>
</dbReference>
<keyword evidence="4" id="KW-1185">Reference proteome</keyword>
<feature type="region of interest" description="Disordered" evidence="2">
    <location>
        <begin position="1718"/>
        <end position="1740"/>
    </location>
</feature>
<keyword evidence="1" id="KW-0175">Coiled coil</keyword>
<feature type="compositionally biased region" description="Low complexity" evidence="2">
    <location>
        <begin position="1725"/>
        <end position="1740"/>
    </location>
</feature>
<evidence type="ECO:0000256" key="2">
    <source>
        <dbReference type="SAM" id="MobiDB-lite"/>
    </source>
</evidence>
<proteinExistence type="predicted"/>